<dbReference type="SUPFAM" id="SSF160631">
    <property type="entry name" value="SMI1/KNR4-like"/>
    <property type="match status" value="1"/>
</dbReference>
<sequence>MEITAHLAAIEDLLVEPIPGPDRAGTWGRSGPTFHVICLRAFDRTGPDGIGEDAAAELSAVVADLWPQFGQPRTVAMGGFLDPSLRIQAGPSLTEFLTGAVAEMYGWSVGQRWLGVGLLRGAEDGPSRLVAAVSTPPRWDSREPSAVGSVELSPAAWVERLLSLTGWTGQARSAVDWTSVEKRLGRSLPGDYVLLAERFGAGCFDRSIDLWDPDGLTSKALELGALLESFPECREVYNPYPVHPAAKGLLQWGATSAEHEFYWLTADADPGKWPIIARFDSAAPWERFDCSASEFVCRMLTDRRHPYSLADCFEAHWFDSYERTDSDDDLR</sequence>
<proteinExistence type="predicted"/>
<protein>
    <recommendedName>
        <fullName evidence="3">SMI1/KNR4 family protein</fullName>
    </recommendedName>
</protein>
<gene>
    <name evidence="1" type="ORF">ACFPZF_13120</name>
</gene>
<name>A0ABW0VE04_9ACTN</name>
<evidence type="ECO:0000313" key="1">
    <source>
        <dbReference type="EMBL" id="MFC5642286.1"/>
    </source>
</evidence>
<reference evidence="2" key="1">
    <citation type="journal article" date="2019" name="Int. J. Syst. Evol. Microbiol.">
        <title>The Global Catalogue of Microorganisms (GCM) 10K type strain sequencing project: providing services to taxonomists for standard genome sequencing and annotation.</title>
        <authorList>
            <consortium name="The Broad Institute Genomics Platform"/>
            <consortium name="The Broad Institute Genome Sequencing Center for Infectious Disease"/>
            <person name="Wu L."/>
            <person name="Ma J."/>
        </authorList>
    </citation>
    <scope>NUCLEOTIDE SEQUENCE [LARGE SCALE GENOMIC DNA]</scope>
    <source>
        <strain evidence="2">CGMCC 4.1622</strain>
    </source>
</reference>
<keyword evidence="2" id="KW-1185">Reference proteome</keyword>
<dbReference type="EMBL" id="JBHSOC010000018">
    <property type="protein sequence ID" value="MFC5642286.1"/>
    <property type="molecule type" value="Genomic_DNA"/>
</dbReference>
<accession>A0ABW0VE04</accession>
<evidence type="ECO:0008006" key="3">
    <source>
        <dbReference type="Google" id="ProtNLM"/>
    </source>
</evidence>
<comment type="caution">
    <text evidence="1">The sequence shown here is derived from an EMBL/GenBank/DDBJ whole genome shotgun (WGS) entry which is preliminary data.</text>
</comment>
<dbReference type="InterPro" id="IPR037883">
    <property type="entry name" value="Knr4/Smi1-like_sf"/>
</dbReference>
<evidence type="ECO:0000313" key="2">
    <source>
        <dbReference type="Proteomes" id="UP001596066"/>
    </source>
</evidence>
<organism evidence="1 2">
    <name type="scientific">Kitasatospora cinereorecta</name>
    <dbReference type="NCBI Taxonomy" id="285560"/>
    <lineage>
        <taxon>Bacteria</taxon>
        <taxon>Bacillati</taxon>
        <taxon>Actinomycetota</taxon>
        <taxon>Actinomycetes</taxon>
        <taxon>Kitasatosporales</taxon>
        <taxon>Streptomycetaceae</taxon>
        <taxon>Kitasatospora</taxon>
    </lineage>
</organism>
<dbReference type="Proteomes" id="UP001596066">
    <property type="component" value="Unassembled WGS sequence"/>
</dbReference>
<dbReference type="RefSeq" id="WP_346143630.1">
    <property type="nucleotide sequence ID" value="NZ_BAAAUA010000014.1"/>
</dbReference>